<proteinExistence type="predicted"/>
<keyword evidence="1" id="KW-0472">Membrane</keyword>
<dbReference type="AlphaFoldDB" id="A0A0F9DB71"/>
<reference evidence="2" key="1">
    <citation type="journal article" date="2015" name="Nature">
        <title>Complex archaea that bridge the gap between prokaryotes and eukaryotes.</title>
        <authorList>
            <person name="Spang A."/>
            <person name="Saw J.H."/>
            <person name="Jorgensen S.L."/>
            <person name="Zaremba-Niedzwiedzka K."/>
            <person name="Martijn J."/>
            <person name="Lind A.E."/>
            <person name="van Eijk R."/>
            <person name="Schleper C."/>
            <person name="Guy L."/>
            <person name="Ettema T.J."/>
        </authorList>
    </citation>
    <scope>NUCLEOTIDE SEQUENCE</scope>
</reference>
<protein>
    <submittedName>
        <fullName evidence="2">Uncharacterized protein</fullName>
    </submittedName>
</protein>
<feature type="transmembrane region" description="Helical" evidence="1">
    <location>
        <begin position="12"/>
        <end position="44"/>
    </location>
</feature>
<accession>A0A0F9DB71</accession>
<keyword evidence="1" id="KW-0812">Transmembrane</keyword>
<evidence type="ECO:0000256" key="1">
    <source>
        <dbReference type="SAM" id="Phobius"/>
    </source>
</evidence>
<dbReference type="EMBL" id="LAZR01029664">
    <property type="protein sequence ID" value="KKL58904.1"/>
    <property type="molecule type" value="Genomic_DNA"/>
</dbReference>
<sequence length="59" mass="6676">MNSPTEWQVWNFGVILNFVLLGFTVATKNIPGIIVSMIILLIFIKIYKDPLPNKTQAIT</sequence>
<organism evidence="2">
    <name type="scientific">marine sediment metagenome</name>
    <dbReference type="NCBI Taxonomy" id="412755"/>
    <lineage>
        <taxon>unclassified sequences</taxon>
        <taxon>metagenomes</taxon>
        <taxon>ecological metagenomes</taxon>
    </lineage>
</organism>
<gene>
    <name evidence="2" type="ORF">LCGC14_2220750</name>
</gene>
<evidence type="ECO:0000313" key="2">
    <source>
        <dbReference type="EMBL" id="KKL58904.1"/>
    </source>
</evidence>
<keyword evidence="1" id="KW-1133">Transmembrane helix</keyword>
<comment type="caution">
    <text evidence="2">The sequence shown here is derived from an EMBL/GenBank/DDBJ whole genome shotgun (WGS) entry which is preliminary data.</text>
</comment>
<name>A0A0F9DB71_9ZZZZ</name>